<dbReference type="OrthoDB" id="5334309at2759"/>
<dbReference type="PANTHER" id="PTHR38537">
    <property type="entry name" value="JITTERBUG, ISOFORM N"/>
    <property type="match status" value="1"/>
</dbReference>
<dbReference type="Proteomes" id="UP000228934">
    <property type="component" value="Unassembled WGS sequence"/>
</dbReference>
<organism evidence="5 6">
    <name type="scientific">Aquarana catesbeiana</name>
    <name type="common">American bullfrog</name>
    <name type="synonym">Rana catesbeiana</name>
    <dbReference type="NCBI Taxonomy" id="8400"/>
    <lineage>
        <taxon>Eukaryota</taxon>
        <taxon>Metazoa</taxon>
        <taxon>Chordata</taxon>
        <taxon>Craniata</taxon>
        <taxon>Vertebrata</taxon>
        <taxon>Euteleostomi</taxon>
        <taxon>Amphibia</taxon>
        <taxon>Batrachia</taxon>
        <taxon>Anura</taxon>
        <taxon>Neobatrachia</taxon>
        <taxon>Ranoidea</taxon>
        <taxon>Ranidae</taxon>
        <taxon>Aquarana</taxon>
    </lineage>
</organism>
<evidence type="ECO:0000256" key="4">
    <source>
        <dbReference type="SAM" id="MobiDB-lite"/>
    </source>
</evidence>
<dbReference type="FunFam" id="2.60.40.10:FF:000042">
    <property type="entry name" value="Filamin-B isoform B"/>
    <property type="match status" value="1"/>
</dbReference>
<dbReference type="InterPro" id="IPR001298">
    <property type="entry name" value="Filamin/ABP280_rpt"/>
</dbReference>
<dbReference type="AlphaFoldDB" id="A0A2G9S7J4"/>
<dbReference type="InterPro" id="IPR017868">
    <property type="entry name" value="Filamin/ABP280_repeat-like"/>
</dbReference>
<feature type="repeat" description="Filamin" evidence="3">
    <location>
        <begin position="82"/>
        <end position="132"/>
    </location>
</feature>
<dbReference type="FunFam" id="2.60.40.10:FF:000115">
    <property type="entry name" value="filamin-C isoform X1"/>
    <property type="match status" value="1"/>
</dbReference>
<evidence type="ECO:0000256" key="3">
    <source>
        <dbReference type="PROSITE-ProRule" id="PRU00087"/>
    </source>
</evidence>
<evidence type="ECO:0008006" key="7">
    <source>
        <dbReference type="Google" id="ProtNLM"/>
    </source>
</evidence>
<feature type="repeat" description="Filamin" evidence="3">
    <location>
        <begin position="767"/>
        <end position="861"/>
    </location>
</feature>
<feature type="non-terminal residue" evidence="5">
    <location>
        <position position="1076"/>
    </location>
</feature>
<feature type="compositionally biased region" description="Polar residues" evidence="4">
    <location>
        <begin position="286"/>
        <end position="298"/>
    </location>
</feature>
<dbReference type="GO" id="GO:0030036">
    <property type="term" value="P:actin cytoskeleton organization"/>
    <property type="evidence" value="ECO:0007669"/>
    <property type="project" value="InterPro"/>
</dbReference>
<dbReference type="Pfam" id="PF00630">
    <property type="entry name" value="Filamin"/>
    <property type="match status" value="11"/>
</dbReference>
<protein>
    <recommendedName>
        <fullName evidence="7">Filamin-B</fullName>
    </recommendedName>
</protein>
<name>A0A2G9S7J4_AQUCT</name>
<dbReference type="GO" id="GO:0051015">
    <property type="term" value="F:actin filament binding"/>
    <property type="evidence" value="ECO:0007669"/>
    <property type="project" value="InterPro"/>
</dbReference>
<dbReference type="InterPro" id="IPR044801">
    <property type="entry name" value="Filamin"/>
</dbReference>
<feature type="repeat" description="Filamin" evidence="3">
    <location>
        <begin position="472"/>
        <end position="570"/>
    </location>
</feature>
<keyword evidence="2" id="KW-0677">Repeat</keyword>
<proteinExistence type="inferred from homology"/>
<dbReference type="SUPFAM" id="SSF81296">
    <property type="entry name" value="E set domains"/>
    <property type="match status" value="11"/>
</dbReference>
<dbReference type="Gene3D" id="2.60.40.10">
    <property type="entry name" value="Immunoglobulins"/>
    <property type="match status" value="11"/>
</dbReference>
<gene>
    <name evidence="5" type="ORF">AB205_0039940</name>
</gene>
<feature type="repeat" description="Filamin" evidence="3">
    <location>
        <begin position="962"/>
        <end position="1054"/>
    </location>
</feature>
<sequence>MYVHYRTGLPVILKIAGAGVGDVGIEIGDPQGRNNTVEIALEDKGNCVYRCTYKPVKPGPHSISIAFGGEAIPKSPYVVNVGEQGLDEPVKQLESLDGVHLFEYYPLNPGKYVATITWGGHHIPKSPFEVQVGPEAGPQKHMQCLLLILVHNTFREFHSFIPLFLDLNQYSFTHTAGFAIEGPSQAKIECDDQSDGSCDVKYWPKEPGEYAVHVMCDDEDIKNSPYMAYIQPASGDFNPDKVKAYGPGLEKSGCIVNNPAEFFIDPKEAGTAPLSIYAQGRAFETPTSNPSLEASVNLSKEEDPPLRLLPPYKRTPNDIEGNPVDIFSKPNPDGTFTCSYKPTKPIKHTVVITWGGVSVPKSPFRVNIGQGSHPKKVKVFGPGVEKTGLKANEPTHFTVDCTEAGEGDVSVGIKCDARVISDEEEDIDFDIIPNANDTFTVKYTPPAAGRYTIKALFAGEEIPSSPFRIKVEPSHDASKVKAEGPGLNKSGVENGKPTHFTVYTKGAGKAPVDVNFSGPTQGDAVKDFEIIDNYDYSHTVRYTPIQQGKMKVDVNYGGDPIPKSPFTVGVAAPLDLSKIKISGLESRVEVGKDQEFTVDTKGAGGQGKLDVKLTSPNRKVIPSVIDPVPGKEASTVKYIPKEEGVYNVDVNYDGHPVPGSPYTVEATLPPDPTKASQNLLNVKAYGPGLKGGLVGKPAEFTIDTKGAGTGGLGLTVEGPCEAKIECSDNGDGTCSVSYLPTTPGEYFVNILFEETHIPGSPFQAEIEMPFDPSKVVATGPGLEHGKVGEAGLIHVDCSQAGPGVLTTEAVSDSGSKAEVYIQDNGDGTHSVTYAPLFAGMYTLSMKYGGEKVPKFPARVKIDPAVDTSKVKVFGPGVEGDGVFREATTNFTVDARPLTRTGGNHIKTKITNPSGGATDCLVKDKGDGTYEVEYTPFEKGAHSVKVTYDDEPVPKSPFKVGVTEGCYPSRVKAQGPGLQEALTNKPNAFSVITRGAGIGGLGITVEGPSESKMSCKDNKDGSCSVEYIPYATGDYDVNITYDGEHIPGTVNIAGILQLAMTFGNICLAVNSKRISQY</sequence>
<evidence type="ECO:0000313" key="5">
    <source>
        <dbReference type="EMBL" id="PIO36045.1"/>
    </source>
</evidence>
<feature type="repeat" description="Filamin" evidence="3">
    <location>
        <begin position="862"/>
        <end position="961"/>
    </location>
</feature>
<accession>A0A2G9S7J4</accession>
<reference evidence="6" key="1">
    <citation type="journal article" date="2017" name="Nat. Commun.">
        <title>The North American bullfrog draft genome provides insight into hormonal regulation of long noncoding RNA.</title>
        <authorList>
            <person name="Hammond S.A."/>
            <person name="Warren R.L."/>
            <person name="Vandervalk B.P."/>
            <person name="Kucuk E."/>
            <person name="Khan H."/>
            <person name="Gibb E.A."/>
            <person name="Pandoh P."/>
            <person name="Kirk H."/>
            <person name="Zhao Y."/>
            <person name="Jones M."/>
            <person name="Mungall A.J."/>
            <person name="Coope R."/>
            <person name="Pleasance S."/>
            <person name="Moore R.A."/>
            <person name="Holt R.A."/>
            <person name="Round J.M."/>
            <person name="Ohora S."/>
            <person name="Walle B.V."/>
            <person name="Veldhoen N."/>
            <person name="Helbing C.C."/>
            <person name="Birol I."/>
        </authorList>
    </citation>
    <scope>NUCLEOTIDE SEQUENCE [LARGE SCALE GENOMIC DNA]</scope>
</reference>
<comment type="similarity">
    <text evidence="1">Belongs to the filamin family.</text>
</comment>
<feature type="repeat" description="Filamin" evidence="3">
    <location>
        <begin position="234"/>
        <end position="368"/>
    </location>
</feature>
<keyword evidence="6" id="KW-1185">Reference proteome</keyword>
<dbReference type="EMBL" id="KV925571">
    <property type="protein sequence ID" value="PIO36045.1"/>
    <property type="molecule type" value="Genomic_DNA"/>
</dbReference>
<dbReference type="InterPro" id="IPR013783">
    <property type="entry name" value="Ig-like_fold"/>
</dbReference>
<feature type="repeat" description="Filamin" evidence="3">
    <location>
        <begin position="571"/>
        <end position="666"/>
    </location>
</feature>
<feature type="region of interest" description="Disordered" evidence="4">
    <location>
        <begin position="286"/>
        <end position="315"/>
    </location>
</feature>
<dbReference type="SMART" id="SM00557">
    <property type="entry name" value="IG_FLMN"/>
    <property type="match status" value="10"/>
</dbReference>
<dbReference type="PANTHER" id="PTHR38537:SF7">
    <property type="entry name" value="FILAMIN-B"/>
    <property type="match status" value="1"/>
</dbReference>
<dbReference type="FunFam" id="2.60.40.10:FF:000168">
    <property type="entry name" value="filamin-C isoform X2"/>
    <property type="match status" value="1"/>
</dbReference>
<evidence type="ECO:0000256" key="1">
    <source>
        <dbReference type="ARBA" id="ARBA00009238"/>
    </source>
</evidence>
<dbReference type="FunFam" id="2.60.40.10:FF:000122">
    <property type="entry name" value="filamin-C isoform X2"/>
    <property type="match status" value="1"/>
</dbReference>
<dbReference type="InterPro" id="IPR014756">
    <property type="entry name" value="Ig_E-set"/>
</dbReference>
<evidence type="ECO:0000313" key="6">
    <source>
        <dbReference type="Proteomes" id="UP000228934"/>
    </source>
</evidence>
<dbReference type="FunFam" id="2.60.40.10:FF:000001">
    <property type="entry name" value="Filamin-C isoform b"/>
    <property type="match status" value="2"/>
</dbReference>
<dbReference type="PROSITE" id="PS50194">
    <property type="entry name" value="FILAMIN_REPEAT"/>
    <property type="match status" value="11"/>
</dbReference>
<evidence type="ECO:0000256" key="2">
    <source>
        <dbReference type="ARBA" id="ARBA00022737"/>
    </source>
</evidence>
<feature type="repeat" description="Filamin" evidence="3">
    <location>
        <begin position="180"/>
        <end position="230"/>
    </location>
</feature>
<feature type="repeat" description="Filamin" evidence="3">
    <location>
        <begin position="1"/>
        <end position="81"/>
    </location>
</feature>
<feature type="repeat" description="Filamin" evidence="3">
    <location>
        <begin position="369"/>
        <end position="471"/>
    </location>
</feature>
<feature type="repeat" description="Filamin" evidence="3">
    <location>
        <begin position="674"/>
        <end position="766"/>
    </location>
</feature>